<organism evidence="2 3">
    <name type="scientific">Gracilibacillus salinarum</name>
    <dbReference type="NCBI Taxonomy" id="2932255"/>
    <lineage>
        <taxon>Bacteria</taxon>
        <taxon>Bacillati</taxon>
        <taxon>Bacillota</taxon>
        <taxon>Bacilli</taxon>
        <taxon>Bacillales</taxon>
        <taxon>Bacillaceae</taxon>
        <taxon>Gracilibacillus</taxon>
    </lineage>
</organism>
<proteinExistence type="predicted"/>
<protein>
    <recommendedName>
        <fullName evidence="4">YesK-like protein</fullName>
    </recommendedName>
</protein>
<dbReference type="EMBL" id="CP095071">
    <property type="protein sequence ID" value="UOQ85549.1"/>
    <property type="molecule type" value="Genomic_DNA"/>
</dbReference>
<accession>A0ABY4GMV9</accession>
<evidence type="ECO:0008006" key="4">
    <source>
        <dbReference type="Google" id="ProtNLM"/>
    </source>
</evidence>
<evidence type="ECO:0000313" key="3">
    <source>
        <dbReference type="Proteomes" id="UP000831537"/>
    </source>
</evidence>
<name>A0ABY4GMV9_9BACI</name>
<evidence type="ECO:0000256" key="1">
    <source>
        <dbReference type="SAM" id="Phobius"/>
    </source>
</evidence>
<evidence type="ECO:0000313" key="2">
    <source>
        <dbReference type="EMBL" id="UOQ85549.1"/>
    </source>
</evidence>
<keyword evidence="1" id="KW-1133">Transmembrane helix</keyword>
<feature type="transmembrane region" description="Helical" evidence="1">
    <location>
        <begin position="36"/>
        <end position="53"/>
    </location>
</feature>
<dbReference type="RefSeq" id="WP_244745366.1">
    <property type="nucleotide sequence ID" value="NZ_CP095071.1"/>
</dbReference>
<dbReference type="Pfam" id="PF14150">
    <property type="entry name" value="YesK"/>
    <property type="match status" value="1"/>
</dbReference>
<feature type="transmembrane region" description="Helical" evidence="1">
    <location>
        <begin position="59"/>
        <end position="77"/>
    </location>
</feature>
<keyword evidence="3" id="KW-1185">Reference proteome</keyword>
<gene>
    <name evidence="2" type="ORF">MUN87_01190</name>
</gene>
<feature type="transmembrane region" description="Helical" evidence="1">
    <location>
        <begin position="6"/>
        <end position="24"/>
    </location>
</feature>
<sequence length="83" mass="9029">MFLFIPIAIGAVIGVIVLFLTKLLRNKSAFYHKLPSVIAMIGVVILLVVSFDVRGFEGASYAIVGITILIFSIVSFTKSIKLN</sequence>
<reference evidence="2 3" key="1">
    <citation type="submission" date="2022-04" db="EMBL/GenBank/DDBJ databases">
        <title>Gracilibacillus sp. isolated from saltern.</title>
        <authorList>
            <person name="Won M."/>
            <person name="Lee C.-M."/>
            <person name="Woen H.-Y."/>
            <person name="Kwon S.-W."/>
        </authorList>
    </citation>
    <scope>NUCLEOTIDE SEQUENCE [LARGE SCALE GENOMIC DNA]</scope>
    <source>
        <strain evidence="2 3">SSPM10-3</strain>
    </source>
</reference>
<keyword evidence="1" id="KW-0472">Membrane</keyword>
<dbReference type="InterPro" id="IPR025434">
    <property type="entry name" value="YesK-like"/>
</dbReference>
<keyword evidence="1" id="KW-0812">Transmembrane</keyword>
<dbReference type="Proteomes" id="UP000831537">
    <property type="component" value="Chromosome"/>
</dbReference>